<dbReference type="Gene3D" id="3.40.50.200">
    <property type="entry name" value="Peptidase S8/S53 domain"/>
    <property type="match status" value="1"/>
</dbReference>
<keyword evidence="4 5" id="KW-0720">Serine protease</keyword>
<dbReference type="InterPro" id="IPR017315">
    <property type="entry name" value="Pep_S8A_subtilisin_pbac-2"/>
</dbReference>
<evidence type="ECO:0000313" key="10">
    <source>
        <dbReference type="Proteomes" id="UP001177769"/>
    </source>
</evidence>
<reference evidence="9" key="1">
    <citation type="submission" date="2023-01" db="EMBL/GenBank/DDBJ databases">
        <title>Whole genome sequence of Paucibacter sp. S2-9 isolated from pond sediment.</title>
        <authorList>
            <person name="Jung J.Y."/>
        </authorList>
    </citation>
    <scope>NUCLEOTIDE SEQUENCE</scope>
    <source>
        <strain evidence="9">S2-9</strain>
    </source>
</reference>
<dbReference type="PROSITE" id="PS00137">
    <property type="entry name" value="SUBTILASE_HIS"/>
    <property type="match status" value="1"/>
</dbReference>
<dbReference type="InterPro" id="IPR023827">
    <property type="entry name" value="Peptidase_S8_Asp-AS"/>
</dbReference>
<dbReference type="GO" id="GO:0006508">
    <property type="term" value="P:proteolysis"/>
    <property type="evidence" value="ECO:0007669"/>
    <property type="project" value="UniProtKB-KW"/>
</dbReference>
<dbReference type="EMBL" id="CP116346">
    <property type="protein sequence ID" value="WIT13018.1"/>
    <property type="molecule type" value="Genomic_DNA"/>
</dbReference>
<dbReference type="KEGG" id="pais:PFX98_05265"/>
<dbReference type="PRINTS" id="PR00723">
    <property type="entry name" value="SUBTILISIN"/>
</dbReference>
<dbReference type="PROSITE" id="PS00138">
    <property type="entry name" value="SUBTILASE_SER"/>
    <property type="match status" value="1"/>
</dbReference>
<feature type="domain" description="Peptidase S8/S53" evidence="8">
    <location>
        <begin position="143"/>
        <end position="385"/>
    </location>
</feature>
<evidence type="ECO:0000313" key="9">
    <source>
        <dbReference type="EMBL" id="WIT13018.1"/>
    </source>
</evidence>
<keyword evidence="3 5" id="KW-0378">Hydrolase</keyword>
<dbReference type="PROSITE" id="PS51257">
    <property type="entry name" value="PROKAR_LIPOPROTEIN"/>
    <property type="match status" value="1"/>
</dbReference>
<dbReference type="InterPro" id="IPR022398">
    <property type="entry name" value="Peptidase_S8_His-AS"/>
</dbReference>
<dbReference type="PROSITE" id="PS00136">
    <property type="entry name" value="SUBTILASE_ASP"/>
    <property type="match status" value="1"/>
</dbReference>
<dbReference type="PROSITE" id="PS51892">
    <property type="entry name" value="SUBTILASE"/>
    <property type="match status" value="1"/>
</dbReference>
<evidence type="ECO:0000256" key="6">
    <source>
        <dbReference type="RuleBase" id="RU003355"/>
    </source>
</evidence>
<dbReference type="InterPro" id="IPR050131">
    <property type="entry name" value="Peptidase_S8_subtilisin-like"/>
</dbReference>
<dbReference type="InterPro" id="IPR000209">
    <property type="entry name" value="Peptidase_S8/S53_dom"/>
</dbReference>
<sequence length="593" mass="59585">MQHRSASSPLMRLAPIVLAWTACMPALAASTAAGNAAMPAAFAPGRVLIGTRAGLSDEALAALLAPHGAKARRLGRGALHLVELPAGASASAVRDQLARHPLLKFAELDRMVPAALTTNDPYLGSEWHLTKVGASTAWDSSQGSGVTIAVLDTGVDATHPDLATRIVPGWNFVDNSANTADVNGHGTAVAGAATASLNNSLGVAGLAGQARLMPVRIADANAYTYWSTLAQGLTWAADQGARVANISFVGVATSQAVQDAANYMRSKGGLVVVAAGNNGVDEGIAPTSSMLVVSATDSTDTKTSWSSYGSFVTISAPGQDIWTTTRGGGYQAWWGTSMATPVVAGVIGLMMSAQPSLSNSKVESLLYSTSTDLGAAGRDSYYGYGRVNAAAAVRAAVSATAADTLAPSVSIGSPASGTTVSGQVNVSVNATDNVGVSRVELRVNGNTLATDTSAPYAFTWDSTKLANGSHTLSAYAVDAAGNASLSADVSVNVSNASSVAADTTPPVIALLSPANGAVVSGSVNVSASASDNSGAAGISQRLYIDGKLAASATGASLSYSWNTRKAGAGTHTLQVVAKDAAGNSSTTSIKVSR</sequence>
<dbReference type="PANTHER" id="PTHR43806">
    <property type="entry name" value="PEPTIDASE S8"/>
    <property type="match status" value="1"/>
</dbReference>
<dbReference type="RefSeq" id="WP_285234121.1">
    <property type="nucleotide sequence ID" value="NZ_CP116346.1"/>
</dbReference>
<keyword evidence="2 5" id="KW-0645">Protease</keyword>
<evidence type="ECO:0000256" key="1">
    <source>
        <dbReference type="ARBA" id="ARBA00011073"/>
    </source>
</evidence>
<dbReference type="InterPro" id="IPR013783">
    <property type="entry name" value="Ig-like_fold"/>
</dbReference>
<organism evidence="9 10">
    <name type="scientific">Paucibacter sediminis</name>
    <dbReference type="NCBI Taxonomy" id="3019553"/>
    <lineage>
        <taxon>Bacteria</taxon>
        <taxon>Pseudomonadati</taxon>
        <taxon>Pseudomonadota</taxon>
        <taxon>Betaproteobacteria</taxon>
        <taxon>Burkholderiales</taxon>
        <taxon>Sphaerotilaceae</taxon>
        <taxon>Roseateles</taxon>
    </lineage>
</organism>
<dbReference type="InterPro" id="IPR036852">
    <property type="entry name" value="Peptidase_S8/S53_dom_sf"/>
</dbReference>
<comment type="similarity">
    <text evidence="1 5 6">Belongs to the peptidase S8 family.</text>
</comment>
<feature type="active site" description="Charge relay system" evidence="5">
    <location>
        <position position="185"/>
    </location>
</feature>
<feature type="active site" description="Charge relay system" evidence="5">
    <location>
        <position position="337"/>
    </location>
</feature>
<evidence type="ECO:0000256" key="5">
    <source>
        <dbReference type="PROSITE-ProRule" id="PRU01240"/>
    </source>
</evidence>
<gene>
    <name evidence="9" type="ORF">PFX98_05265</name>
</gene>
<evidence type="ECO:0000256" key="7">
    <source>
        <dbReference type="SAM" id="SignalP"/>
    </source>
</evidence>
<keyword evidence="10" id="KW-1185">Reference proteome</keyword>
<feature type="active site" description="Charge relay system" evidence="5">
    <location>
        <position position="152"/>
    </location>
</feature>
<evidence type="ECO:0000256" key="2">
    <source>
        <dbReference type="ARBA" id="ARBA00022670"/>
    </source>
</evidence>
<dbReference type="InterPro" id="IPR015500">
    <property type="entry name" value="Peptidase_S8_subtilisin-rel"/>
</dbReference>
<dbReference type="Gene3D" id="2.60.40.10">
    <property type="entry name" value="Immunoglobulins"/>
    <property type="match status" value="2"/>
</dbReference>
<dbReference type="GO" id="GO:0004252">
    <property type="term" value="F:serine-type endopeptidase activity"/>
    <property type="evidence" value="ECO:0007669"/>
    <property type="project" value="UniProtKB-UniRule"/>
</dbReference>
<evidence type="ECO:0000259" key="8">
    <source>
        <dbReference type="Pfam" id="PF00082"/>
    </source>
</evidence>
<dbReference type="Pfam" id="PF17957">
    <property type="entry name" value="Big_7"/>
    <property type="match status" value="2"/>
</dbReference>
<dbReference type="AlphaFoldDB" id="A0AA95NGB3"/>
<protein>
    <submittedName>
        <fullName evidence="9">S8 family serine peptidase</fullName>
    </submittedName>
</protein>
<name>A0AA95NGB3_9BURK</name>
<dbReference type="InterPro" id="IPR023828">
    <property type="entry name" value="Peptidase_S8_Ser-AS"/>
</dbReference>
<dbReference type="SUPFAM" id="SSF52743">
    <property type="entry name" value="Subtilisin-like"/>
    <property type="match status" value="1"/>
</dbReference>
<feature type="signal peptide" evidence="7">
    <location>
        <begin position="1"/>
        <end position="28"/>
    </location>
</feature>
<feature type="chain" id="PRO_5041678557" evidence="7">
    <location>
        <begin position="29"/>
        <end position="593"/>
    </location>
</feature>
<proteinExistence type="inferred from homology"/>
<dbReference type="Pfam" id="PF00082">
    <property type="entry name" value="Peptidase_S8"/>
    <property type="match status" value="1"/>
</dbReference>
<accession>A0AA95NGB3</accession>
<dbReference type="Proteomes" id="UP001177769">
    <property type="component" value="Chromosome"/>
</dbReference>
<dbReference type="PIRSF" id="PIRSF037901">
    <property type="entry name" value="Subtilisin_rel_Nmul_A1891"/>
    <property type="match status" value="1"/>
</dbReference>
<evidence type="ECO:0000256" key="4">
    <source>
        <dbReference type="ARBA" id="ARBA00022825"/>
    </source>
</evidence>
<evidence type="ECO:0000256" key="3">
    <source>
        <dbReference type="ARBA" id="ARBA00022801"/>
    </source>
</evidence>
<keyword evidence="7" id="KW-0732">Signal</keyword>
<dbReference type="PANTHER" id="PTHR43806:SF11">
    <property type="entry name" value="CEREVISIN-RELATED"/>
    <property type="match status" value="1"/>
</dbReference>